<keyword evidence="5" id="KW-1015">Disulfide bond</keyword>
<dbReference type="SUPFAM" id="SSF49785">
    <property type="entry name" value="Galactose-binding domain-like"/>
    <property type="match status" value="1"/>
</dbReference>
<keyword evidence="2 7" id="KW-0732">Signal</keyword>
<dbReference type="InterPro" id="IPR038637">
    <property type="entry name" value="NPCBM_sf"/>
</dbReference>
<dbReference type="InterPro" id="IPR017853">
    <property type="entry name" value="GH"/>
</dbReference>
<dbReference type="InterPro" id="IPR008979">
    <property type="entry name" value="Galactose-bd-like_sf"/>
</dbReference>
<dbReference type="SMART" id="SM00776">
    <property type="entry name" value="NPCBM"/>
    <property type="match status" value="1"/>
</dbReference>
<evidence type="ECO:0000256" key="5">
    <source>
        <dbReference type="RuleBase" id="RU361168"/>
    </source>
</evidence>
<evidence type="ECO:0000313" key="9">
    <source>
        <dbReference type="EMBL" id="MFB9576580.1"/>
    </source>
</evidence>
<keyword evidence="10" id="KW-1185">Reference proteome</keyword>
<dbReference type="CDD" id="cd14792">
    <property type="entry name" value="GH27"/>
    <property type="match status" value="1"/>
</dbReference>
<dbReference type="PANTHER" id="PTHR11452">
    <property type="entry name" value="ALPHA-GALACTOSIDASE/ALPHA-N-ACETYLGALACTOSAMINIDASE"/>
    <property type="match status" value="1"/>
</dbReference>
<dbReference type="InterPro" id="IPR000111">
    <property type="entry name" value="Glyco_hydro_27/36_CS"/>
</dbReference>
<name>A0ABV5RFE2_9ACTN</name>
<dbReference type="InterPro" id="IPR013780">
    <property type="entry name" value="Glyco_hydro_b"/>
</dbReference>
<evidence type="ECO:0000313" key="10">
    <source>
        <dbReference type="Proteomes" id="UP001589710"/>
    </source>
</evidence>
<dbReference type="Pfam" id="PF08305">
    <property type="entry name" value="NPCBM"/>
    <property type="match status" value="1"/>
</dbReference>
<keyword evidence="4 5" id="KW-0326">Glycosidase</keyword>
<sequence>MRHLPTRTTRTSGRTVIGALAAGLLCAAGATAPAAADSPTTAPAAAISPQSDNGLALTPPMGFNNWNSTHCRAEFNEAMVKGIADIFVEKGLKEAGYQYVNLDDCWAKPQRNADGKLEADPVRFPNGIKAVADYVHSKGLKLGIYTSAGTKTCDSVGLPGALGHEYSDAQQFADWGVDYLKYDNCNNQGVDAKKRYTTMREALEATGRPIVYSICEWGQNKPWEWAADVGNLWRTTGDISDSWGSMLSIMKQNLPLAAAAGPGHWNDPDMLEVGNGGMTDTEYRTHFSMWSVMAAPLLIGSDLRKATPETFEILSNREVIAVDQDPLGKQGAVVSSTGGRWVVAKEMEDGSRVVALFNETGSAQRISTTAKEAGLPEADAYTTRDLWQHTTYNTAGGISATVPAHGTVLLRVAADSKWAAYPPAVELGLNGSPLVEAGRSAPLTTTVTDLGRTPAKDVSATLTGPSGWQIEALSPTGTDAVPTGRALTTRWQVTPPAGTATGTYDLKLSAQYRSPTGTRVRSSVPFQAHVVVAPPAGNSYLSDLPQLSASNGWGPVEKDTSNGESKAGDGNPMTIGGTVFAKGLGVHADSAVEFYTGGACSAVTAQVGVDDETGANGTVSFEIWADGTKVASTGVLTNAMAAQPITADVSGAQVVRLVVTDGGDGINYDHADWANLRIGC</sequence>
<reference evidence="9 10" key="1">
    <citation type="submission" date="2024-09" db="EMBL/GenBank/DDBJ databases">
        <authorList>
            <person name="Sun Q."/>
            <person name="Mori K."/>
        </authorList>
    </citation>
    <scope>NUCLEOTIDE SEQUENCE [LARGE SCALE GENOMIC DNA]</scope>
    <source>
        <strain evidence="9 10">JCM 3331</strain>
    </source>
</reference>
<evidence type="ECO:0000256" key="4">
    <source>
        <dbReference type="ARBA" id="ARBA00023295"/>
    </source>
</evidence>
<accession>A0ABV5RFE2</accession>
<proteinExistence type="inferred from homology"/>
<dbReference type="Pfam" id="PF10633">
    <property type="entry name" value="NPCBM_assoc"/>
    <property type="match status" value="1"/>
</dbReference>
<dbReference type="PANTHER" id="PTHR11452:SF75">
    <property type="entry name" value="ALPHA-GALACTOSIDASE MEL1"/>
    <property type="match status" value="1"/>
</dbReference>
<dbReference type="Pfam" id="PF17801">
    <property type="entry name" value="Melibiase_C"/>
    <property type="match status" value="1"/>
</dbReference>
<evidence type="ECO:0000256" key="3">
    <source>
        <dbReference type="ARBA" id="ARBA00022801"/>
    </source>
</evidence>
<dbReference type="InterPro" id="IPR018905">
    <property type="entry name" value="A-galactase_NEW3"/>
</dbReference>
<dbReference type="PRINTS" id="PR00740">
    <property type="entry name" value="GLHYDRLASE27"/>
</dbReference>
<dbReference type="Pfam" id="PF16499">
    <property type="entry name" value="Melibiase_2"/>
    <property type="match status" value="1"/>
</dbReference>
<comment type="similarity">
    <text evidence="1 5">Belongs to the glycosyl hydrolase 27 family.</text>
</comment>
<comment type="catalytic activity">
    <reaction evidence="5">
        <text>Hydrolysis of terminal, non-reducing alpha-D-galactose residues in alpha-D-galactosides, including galactose oligosaccharides, galactomannans and galactolipids.</text>
        <dbReference type="EC" id="3.2.1.22"/>
    </reaction>
</comment>
<dbReference type="SUPFAM" id="SSF51445">
    <property type="entry name" value="(Trans)glycosidases"/>
    <property type="match status" value="1"/>
</dbReference>
<dbReference type="Gene3D" id="3.20.20.70">
    <property type="entry name" value="Aldolase class I"/>
    <property type="match status" value="1"/>
</dbReference>
<organism evidence="9 10">
    <name type="scientific">Streptomyces yanii</name>
    <dbReference type="NCBI Taxonomy" id="78510"/>
    <lineage>
        <taxon>Bacteria</taxon>
        <taxon>Bacillati</taxon>
        <taxon>Actinomycetota</taxon>
        <taxon>Actinomycetes</taxon>
        <taxon>Kitasatosporales</taxon>
        <taxon>Streptomycetaceae</taxon>
        <taxon>Streptomyces</taxon>
    </lineage>
</organism>
<dbReference type="Gene3D" id="2.60.120.1060">
    <property type="entry name" value="NPCBM/NEW2 domain"/>
    <property type="match status" value="1"/>
</dbReference>
<dbReference type="InterPro" id="IPR002241">
    <property type="entry name" value="Glyco_hydro_27"/>
</dbReference>
<evidence type="ECO:0000259" key="8">
    <source>
        <dbReference type="SMART" id="SM00776"/>
    </source>
</evidence>
<feature type="domain" description="Glycosyl hydrolase family 98 putative carbohydrate-binding module" evidence="8">
    <location>
        <begin position="535"/>
        <end position="680"/>
    </location>
</feature>
<evidence type="ECO:0000256" key="7">
    <source>
        <dbReference type="SAM" id="SignalP"/>
    </source>
</evidence>
<gene>
    <name evidence="9" type="ORF">ACFFTL_30925</name>
</gene>
<feature type="chain" id="PRO_5046122859" description="Alpha-galactosidase" evidence="7">
    <location>
        <begin position="37"/>
        <end position="680"/>
    </location>
</feature>
<dbReference type="PROSITE" id="PS00512">
    <property type="entry name" value="ALPHA_GALACTOSIDASE"/>
    <property type="match status" value="1"/>
</dbReference>
<dbReference type="InterPro" id="IPR013222">
    <property type="entry name" value="Glyco_hyd_98_carb-bd"/>
</dbReference>
<feature type="region of interest" description="Disordered" evidence="6">
    <location>
        <begin position="551"/>
        <end position="571"/>
    </location>
</feature>
<dbReference type="EC" id="3.2.1.22" evidence="5"/>
<comment type="caution">
    <text evidence="9">The sequence shown here is derived from an EMBL/GenBank/DDBJ whole genome shotgun (WGS) entry which is preliminary data.</text>
</comment>
<evidence type="ECO:0000256" key="2">
    <source>
        <dbReference type="ARBA" id="ARBA00022729"/>
    </source>
</evidence>
<keyword evidence="3 5" id="KW-0378">Hydrolase</keyword>
<dbReference type="EMBL" id="JBHMCG010000134">
    <property type="protein sequence ID" value="MFB9576580.1"/>
    <property type="molecule type" value="Genomic_DNA"/>
</dbReference>
<evidence type="ECO:0000256" key="1">
    <source>
        <dbReference type="ARBA" id="ARBA00009743"/>
    </source>
</evidence>
<dbReference type="Gene3D" id="2.60.40.1180">
    <property type="entry name" value="Golgi alpha-mannosidase II"/>
    <property type="match status" value="1"/>
</dbReference>
<protein>
    <recommendedName>
        <fullName evidence="5">Alpha-galactosidase</fullName>
        <ecNumber evidence="5">3.2.1.22</ecNumber>
    </recommendedName>
    <alternativeName>
        <fullName evidence="5">Melibiase</fullName>
    </alternativeName>
</protein>
<dbReference type="RefSeq" id="WP_345510699.1">
    <property type="nucleotide sequence ID" value="NZ_BAAAXD010000009.1"/>
</dbReference>
<dbReference type="InterPro" id="IPR041233">
    <property type="entry name" value="Melibiase_C"/>
</dbReference>
<dbReference type="Proteomes" id="UP001589710">
    <property type="component" value="Unassembled WGS sequence"/>
</dbReference>
<feature type="signal peptide" evidence="7">
    <location>
        <begin position="1"/>
        <end position="36"/>
    </location>
</feature>
<evidence type="ECO:0000256" key="6">
    <source>
        <dbReference type="SAM" id="MobiDB-lite"/>
    </source>
</evidence>
<dbReference type="SUPFAM" id="SSF51011">
    <property type="entry name" value="Glycosyl hydrolase domain"/>
    <property type="match status" value="1"/>
</dbReference>
<dbReference type="InterPro" id="IPR013785">
    <property type="entry name" value="Aldolase_TIM"/>
</dbReference>